<accession>A0A7W9BQD4</accession>
<comment type="caution">
    <text evidence="1">The sequence shown here is derived from an EMBL/GenBank/DDBJ whole genome shotgun (WGS) entry which is preliminary data.</text>
</comment>
<gene>
    <name evidence="1" type="ORF">FHS99_000697</name>
</gene>
<keyword evidence="2" id="KW-1185">Reference proteome</keyword>
<dbReference type="AlphaFoldDB" id="A0A7W9BQD4"/>
<proteinExistence type="predicted"/>
<organism evidence="1 2">
    <name type="scientific">Sphingomonas prati</name>
    <dbReference type="NCBI Taxonomy" id="1843237"/>
    <lineage>
        <taxon>Bacteria</taxon>
        <taxon>Pseudomonadati</taxon>
        <taxon>Pseudomonadota</taxon>
        <taxon>Alphaproteobacteria</taxon>
        <taxon>Sphingomonadales</taxon>
        <taxon>Sphingomonadaceae</taxon>
        <taxon>Sphingomonas</taxon>
    </lineage>
</organism>
<sequence length="77" mass="9042">MARRYRVIHQKKSLVEALFSGRTYTDWYIAQCWRVLAWTKIGIYPSRVEAEAACEHHADGTLIRGNSRIVSEFERKD</sequence>
<dbReference type="Proteomes" id="UP000546701">
    <property type="component" value="Unassembled WGS sequence"/>
</dbReference>
<dbReference type="EMBL" id="JACIJR010000002">
    <property type="protein sequence ID" value="MBB5728227.1"/>
    <property type="molecule type" value="Genomic_DNA"/>
</dbReference>
<dbReference type="OrthoDB" id="7569897at2"/>
<name>A0A7W9BQD4_9SPHN</name>
<evidence type="ECO:0000313" key="2">
    <source>
        <dbReference type="Proteomes" id="UP000546701"/>
    </source>
</evidence>
<dbReference type="RefSeq" id="WP_157177344.1">
    <property type="nucleotide sequence ID" value="NZ_BMJP01000001.1"/>
</dbReference>
<reference evidence="1 2" key="1">
    <citation type="submission" date="2020-08" db="EMBL/GenBank/DDBJ databases">
        <title>Genomic Encyclopedia of Type Strains, Phase IV (KMG-IV): sequencing the most valuable type-strain genomes for metagenomic binning, comparative biology and taxonomic classification.</title>
        <authorList>
            <person name="Goeker M."/>
        </authorList>
    </citation>
    <scope>NUCLEOTIDE SEQUENCE [LARGE SCALE GENOMIC DNA]</scope>
    <source>
        <strain evidence="1 2">DSM 103336</strain>
    </source>
</reference>
<protein>
    <submittedName>
        <fullName evidence="1">Uncharacterized protein</fullName>
    </submittedName>
</protein>
<evidence type="ECO:0000313" key="1">
    <source>
        <dbReference type="EMBL" id="MBB5728227.1"/>
    </source>
</evidence>